<comment type="similarity">
    <text evidence="1">Belongs to the band 7/mec-2 family.</text>
</comment>
<gene>
    <name evidence="4" type="ORF">JF887_07935</name>
</gene>
<dbReference type="Proteomes" id="UP000614410">
    <property type="component" value="Unassembled WGS sequence"/>
</dbReference>
<keyword evidence="2" id="KW-0472">Membrane</keyword>
<keyword evidence="2" id="KW-0812">Transmembrane</keyword>
<evidence type="ECO:0000313" key="4">
    <source>
        <dbReference type="EMBL" id="MBJ7609348.1"/>
    </source>
</evidence>
<dbReference type="FunFam" id="3.30.479.30:FF:000004">
    <property type="entry name" value="Putative membrane protease family, stomatin"/>
    <property type="match status" value="1"/>
</dbReference>
<dbReference type="EMBL" id="JAEKNN010000036">
    <property type="protein sequence ID" value="MBJ7609348.1"/>
    <property type="molecule type" value="Genomic_DNA"/>
</dbReference>
<organism evidence="4 5">
    <name type="scientific">Candidatus Amunia macphersoniae</name>
    <dbReference type="NCBI Taxonomy" id="3127014"/>
    <lineage>
        <taxon>Bacteria</taxon>
        <taxon>Bacillati</taxon>
        <taxon>Candidatus Dormiibacterota</taxon>
        <taxon>Candidatus Dormibacteria</taxon>
        <taxon>Candidatus Aeolococcales</taxon>
        <taxon>Candidatus Aeolococcaceae</taxon>
        <taxon>Candidatus Amunia</taxon>
    </lineage>
</organism>
<evidence type="ECO:0000259" key="3">
    <source>
        <dbReference type="SMART" id="SM00244"/>
    </source>
</evidence>
<protein>
    <submittedName>
        <fullName evidence="4">SPFH/Band 7/PHB domain protein</fullName>
    </submittedName>
</protein>
<accession>A0A934KM38</accession>
<dbReference type="SUPFAM" id="SSF117892">
    <property type="entry name" value="Band 7/SPFH domain"/>
    <property type="match status" value="1"/>
</dbReference>
<evidence type="ECO:0000313" key="5">
    <source>
        <dbReference type="Proteomes" id="UP000614410"/>
    </source>
</evidence>
<evidence type="ECO:0000256" key="2">
    <source>
        <dbReference type="SAM" id="Phobius"/>
    </source>
</evidence>
<dbReference type="GO" id="GO:0005886">
    <property type="term" value="C:plasma membrane"/>
    <property type="evidence" value="ECO:0007669"/>
    <property type="project" value="InterPro"/>
</dbReference>
<feature type="transmembrane region" description="Helical" evidence="2">
    <location>
        <begin position="6"/>
        <end position="25"/>
    </location>
</feature>
<proteinExistence type="inferred from homology"/>
<sequence length="321" mass="34595">MVDAGTIVVFVVIVVVALFIIIALAQSIKVVQQGYVGVVQRFGRYVQPVRPPGVTLIRPFIDRLVRVDMRETPRTGDRQEVITADNVAVAVNATIFSQVVDAQMALFAVSNYFIAIDQQARTTLRNAFGNVSLDQALSQRERINASMQEQMEQVTDKWGIRISRIEIVDITPPAQILQAMALQKQADQEKRARILQSEGQQTSAVNIADGNRQAAIKNAEGERQAFILRAEGTRQALILEAEGRAQAISTVYAAIKAAAPDPTLVAILQLDTLAKFADSDNTTIVVPAESAALLGAAQALRSVISDAPSFTAPAVTAPPPG</sequence>
<name>A0A934KM38_9BACT</name>
<dbReference type="InterPro" id="IPR001972">
    <property type="entry name" value="Stomatin_HflK_fam"/>
</dbReference>
<dbReference type="Pfam" id="PF01145">
    <property type="entry name" value="Band_7"/>
    <property type="match status" value="1"/>
</dbReference>
<feature type="domain" description="Band 7" evidence="3">
    <location>
        <begin position="26"/>
        <end position="184"/>
    </location>
</feature>
<dbReference type="GO" id="GO:0098552">
    <property type="term" value="C:side of membrane"/>
    <property type="evidence" value="ECO:0007669"/>
    <property type="project" value="UniProtKB-ARBA"/>
</dbReference>
<dbReference type="SMART" id="SM00244">
    <property type="entry name" value="PHB"/>
    <property type="match status" value="1"/>
</dbReference>
<keyword evidence="2" id="KW-1133">Transmembrane helix</keyword>
<dbReference type="PANTHER" id="PTHR10264">
    <property type="entry name" value="BAND 7 PROTEIN-RELATED"/>
    <property type="match status" value="1"/>
</dbReference>
<dbReference type="PANTHER" id="PTHR10264:SF19">
    <property type="entry name" value="AT06885P-RELATED"/>
    <property type="match status" value="1"/>
</dbReference>
<dbReference type="InterPro" id="IPR043202">
    <property type="entry name" value="Band-7_stomatin-like"/>
</dbReference>
<evidence type="ECO:0000256" key="1">
    <source>
        <dbReference type="ARBA" id="ARBA00008164"/>
    </source>
</evidence>
<dbReference type="PRINTS" id="PR00721">
    <property type="entry name" value="STOMATIN"/>
</dbReference>
<reference evidence="4 5" key="1">
    <citation type="submission" date="2020-10" db="EMBL/GenBank/DDBJ databases">
        <title>Ca. Dormibacterota MAGs.</title>
        <authorList>
            <person name="Montgomery K."/>
        </authorList>
    </citation>
    <scope>NUCLEOTIDE SEQUENCE [LARGE SCALE GENOMIC DNA]</scope>
    <source>
        <strain evidence="4">Mitchell_Peninsula_5</strain>
    </source>
</reference>
<dbReference type="InterPro" id="IPR001107">
    <property type="entry name" value="Band_7"/>
</dbReference>
<comment type="caution">
    <text evidence="4">The sequence shown here is derived from an EMBL/GenBank/DDBJ whole genome shotgun (WGS) entry which is preliminary data.</text>
</comment>
<dbReference type="InterPro" id="IPR036013">
    <property type="entry name" value="Band_7/SPFH_dom_sf"/>
</dbReference>
<dbReference type="AlphaFoldDB" id="A0A934KM38"/>
<dbReference type="Gene3D" id="3.30.479.30">
    <property type="entry name" value="Band 7 domain"/>
    <property type="match status" value="1"/>
</dbReference>